<keyword evidence="5" id="KW-1185">Reference proteome</keyword>
<protein>
    <submittedName>
        <fullName evidence="4">Kelch-like protein 5</fullName>
    </submittedName>
</protein>
<name>A0A9Q1H8Q6_HOLLE</name>
<dbReference type="Gene3D" id="1.25.40.420">
    <property type="match status" value="1"/>
</dbReference>
<feature type="domain" description="BACK" evidence="3">
    <location>
        <begin position="24"/>
        <end position="65"/>
    </location>
</feature>
<dbReference type="OrthoDB" id="6418787at2759"/>
<accession>A0A9Q1H8Q6</accession>
<evidence type="ECO:0000259" key="3">
    <source>
        <dbReference type="Pfam" id="PF07707"/>
    </source>
</evidence>
<reference evidence="4" key="1">
    <citation type="submission" date="2021-10" db="EMBL/GenBank/DDBJ databases">
        <title>Tropical sea cucumber genome reveals ecological adaptation and Cuvierian tubules defense mechanism.</title>
        <authorList>
            <person name="Chen T."/>
        </authorList>
    </citation>
    <scope>NUCLEOTIDE SEQUENCE</scope>
    <source>
        <strain evidence="4">Nanhai2018</strain>
        <tissue evidence="4">Muscle</tissue>
    </source>
</reference>
<evidence type="ECO:0000256" key="1">
    <source>
        <dbReference type="ARBA" id="ARBA00022441"/>
    </source>
</evidence>
<dbReference type="AlphaFoldDB" id="A0A9Q1H8Q6"/>
<dbReference type="InterPro" id="IPR011705">
    <property type="entry name" value="BACK"/>
</dbReference>
<dbReference type="Pfam" id="PF07707">
    <property type="entry name" value="BACK"/>
    <property type="match status" value="1"/>
</dbReference>
<evidence type="ECO:0000313" key="5">
    <source>
        <dbReference type="Proteomes" id="UP001152320"/>
    </source>
</evidence>
<dbReference type="Proteomes" id="UP001152320">
    <property type="component" value="Chromosome 6"/>
</dbReference>
<dbReference type="EMBL" id="JAIZAY010000006">
    <property type="protein sequence ID" value="KAJ8039957.1"/>
    <property type="molecule type" value="Genomic_DNA"/>
</dbReference>
<keyword evidence="1" id="KW-0880">Kelch repeat</keyword>
<dbReference type="PANTHER" id="PTHR24412">
    <property type="entry name" value="KELCH PROTEIN"/>
    <property type="match status" value="1"/>
</dbReference>
<dbReference type="PANTHER" id="PTHR24412:SF35">
    <property type="entry name" value="ACTIN-BINDING PROTEIN IPP"/>
    <property type="match status" value="1"/>
</dbReference>
<sequence>MFKISEVVDACCDFLKKELHPRNCIGVMELADAFSRIDLSGSAQAFCERNFIEVVKEEEFLGLPLNP</sequence>
<proteinExistence type="predicted"/>
<comment type="caution">
    <text evidence="4">The sequence shown here is derived from an EMBL/GenBank/DDBJ whole genome shotgun (WGS) entry which is preliminary data.</text>
</comment>
<gene>
    <name evidence="4" type="ORF">HOLleu_14123</name>
</gene>
<evidence type="ECO:0000256" key="2">
    <source>
        <dbReference type="ARBA" id="ARBA00022737"/>
    </source>
</evidence>
<evidence type="ECO:0000313" key="4">
    <source>
        <dbReference type="EMBL" id="KAJ8039957.1"/>
    </source>
</evidence>
<organism evidence="4 5">
    <name type="scientific">Holothuria leucospilota</name>
    <name type="common">Black long sea cucumber</name>
    <name type="synonym">Mertensiothuria leucospilota</name>
    <dbReference type="NCBI Taxonomy" id="206669"/>
    <lineage>
        <taxon>Eukaryota</taxon>
        <taxon>Metazoa</taxon>
        <taxon>Echinodermata</taxon>
        <taxon>Eleutherozoa</taxon>
        <taxon>Echinozoa</taxon>
        <taxon>Holothuroidea</taxon>
        <taxon>Aspidochirotacea</taxon>
        <taxon>Aspidochirotida</taxon>
        <taxon>Holothuriidae</taxon>
        <taxon>Holothuria</taxon>
    </lineage>
</organism>
<keyword evidence="2" id="KW-0677">Repeat</keyword>